<dbReference type="Gene3D" id="1.10.10.10">
    <property type="entry name" value="Winged helix-like DNA-binding domain superfamily/Winged helix DNA-binding domain"/>
    <property type="match status" value="1"/>
</dbReference>
<comment type="caution">
    <text evidence="4">The sequence shown here is derived from an EMBL/GenBank/DDBJ whole genome shotgun (WGS) entry which is preliminary data.</text>
</comment>
<feature type="DNA-binding region" description="OmpR/PhoB-type" evidence="2">
    <location>
        <begin position="1"/>
        <end position="99"/>
    </location>
</feature>
<name>A0ABW9KIR8_9BACT</name>
<dbReference type="RefSeq" id="WP_263413028.1">
    <property type="nucleotide sequence ID" value="NZ_BAABBH010000001.1"/>
</dbReference>
<dbReference type="SUPFAM" id="SSF46894">
    <property type="entry name" value="C-terminal effector domain of the bipartite response regulators"/>
    <property type="match status" value="1"/>
</dbReference>
<evidence type="ECO:0000313" key="4">
    <source>
        <dbReference type="EMBL" id="MFN2975448.1"/>
    </source>
</evidence>
<evidence type="ECO:0000256" key="1">
    <source>
        <dbReference type="ARBA" id="ARBA00023125"/>
    </source>
</evidence>
<feature type="domain" description="OmpR/PhoB-type" evidence="3">
    <location>
        <begin position="1"/>
        <end position="99"/>
    </location>
</feature>
<dbReference type="Pfam" id="PF00486">
    <property type="entry name" value="Trans_reg_C"/>
    <property type="match status" value="1"/>
</dbReference>
<dbReference type="InterPro" id="IPR036388">
    <property type="entry name" value="WH-like_DNA-bd_sf"/>
</dbReference>
<keyword evidence="5" id="KW-1185">Reference proteome</keyword>
<reference evidence="4 5" key="1">
    <citation type="submission" date="2024-12" db="EMBL/GenBank/DDBJ databases">
        <authorList>
            <person name="Lee Y."/>
        </authorList>
    </citation>
    <scope>NUCLEOTIDE SEQUENCE [LARGE SCALE GENOMIC DNA]</scope>
    <source>
        <strain evidence="4 5">03SUJ4</strain>
    </source>
</reference>
<dbReference type="InterPro" id="IPR001867">
    <property type="entry name" value="OmpR/PhoB-type_DNA-bd"/>
</dbReference>
<dbReference type="Proteomes" id="UP001634747">
    <property type="component" value="Unassembled WGS sequence"/>
</dbReference>
<keyword evidence="1 2" id="KW-0238">DNA-binding</keyword>
<dbReference type="InterPro" id="IPR016032">
    <property type="entry name" value="Sig_transdc_resp-reg_C-effctor"/>
</dbReference>
<sequence length="133" mass="15292">MNTYHFSRYTLHRRPLLLEEGGRRIRLTSRRLKVLLLLVRAKGEPVLYEAFRKHIWEDACVEQSNLTQTVLLLRRTVGKTASGKHLIETIPKIGYRVAPEAFHDKEESSFGERRTALSGCESTQACRFSPAHS</sequence>
<proteinExistence type="predicted"/>
<evidence type="ECO:0000256" key="2">
    <source>
        <dbReference type="PROSITE-ProRule" id="PRU01091"/>
    </source>
</evidence>
<protein>
    <submittedName>
        <fullName evidence="4">Transcriptional regulator</fullName>
    </submittedName>
</protein>
<evidence type="ECO:0000313" key="5">
    <source>
        <dbReference type="Proteomes" id="UP001634747"/>
    </source>
</evidence>
<gene>
    <name evidence="4" type="ORF">ACK2TP_06715</name>
</gene>
<accession>A0ABW9KIR8</accession>
<evidence type="ECO:0000259" key="3">
    <source>
        <dbReference type="PROSITE" id="PS51755"/>
    </source>
</evidence>
<dbReference type="EMBL" id="JBJYXY010000001">
    <property type="protein sequence ID" value="MFN2975448.1"/>
    <property type="molecule type" value="Genomic_DNA"/>
</dbReference>
<dbReference type="SMART" id="SM00862">
    <property type="entry name" value="Trans_reg_C"/>
    <property type="match status" value="1"/>
</dbReference>
<dbReference type="PROSITE" id="PS51755">
    <property type="entry name" value="OMPR_PHOB"/>
    <property type="match status" value="1"/>
</dbReference>
<organism evidence="4 5">
    <name type="scientific">Terriglobus aquaticus</name>
    <dbReference type="NCBI Taxonomy" id="940139"/>
    <lineage>
        <taxon>Bacteria</taxon>
        <taxon>Pseudomonadati</taxon>
        <taxon>Acidobacteriota</taxon>
        <taxon>Terriglobia</taxon>
        <taxon>Terriglobales</taxon>
        <taxon>Acidobacteriaceae</taxon>
        <taxon>Terriglobus</taxon>
    </lineage>
</organism>